<dbReference type="EMBL" id="JASBNA010000039">
    <property type="protein sequence ID" value="KAK7681764.1"/>
    <property type="molecule type" value="Genomic_DNA"/>
</dbReference>
<dbReference type="InterPro" id="IPR001810">
    <property type="entry name" value="F-box_dom"/>
</dbReference>
<feature type="domain" description="F-box" evidence="1">
    <location>
        <begin position="1"/>
        <end position="47"/>
    </location>
</feature>
<dbReference type="SMART" id="SM00256">
    <property type="entry name" value="FBOX"/>
    <property type="match status" value="1"/>
</dbReference>
<dbReference type="Proteomes" id="UP001385951">
    <property type="component" value="Unassembled WGS sequence"/>
</dbReference>
<evidence type="ECO:0000313" key="2">
    <source>
        <dbReference type="EMBL" id="KAK7681764.1"/>
    </source>
</evidence>
<evidence type="ECO:0000313" key="3">
    <source>
        <dbReference type="Proteomes" id="UP001385951"/>
    </source>
</evidence>
<evidence type="ECO:0000259" key="1">
    <source>
        <dbReference type="PROSITE" id="PS50181"/>
    </source>
</evidence>
<protein>
    <recommendedName>
        <fullName evidence="1">F-box domain-containing protein</fullName>
    </recommendedName>
</protein>
<gene>
    <name evidence="2" type="ORF">QCA50_015111</name>
</gene>
<accession>A0AAW0FQB1</accession>
<organism evidence="2 3">
    <name type="scientific">Cerrena zonata</name>
    <dbReference type="NCBI Taxonomy" id="2478898"/>
    <lineage>
        <taxon>Eukaryota</taxon>
        <taxon>Fungi</taxon>
        <taxon>Dikarya</taxon>
        <taxon>Basidiomycota</taxon>
        <taxon>Agaricomycotina</taxon>
        <taxon>Agaricomycetes</taxon>
        <taxon>Polyporales</taxon>
        <taxon>Cerrenaceae</taxon>
        <taxon>Cerrena</taxon>
    </lineage>
</organism>
<dbReference type="AlphaFoldDB" id="A0AAW0FQB1"/>
<dbReference type="SUPFAM" id="SSF81383">
    <property type="entry name" value="F-box domain"/>
    <property type="match status" value="1"/>
</dbReference>
<proteinExistence type="predicted"/>
<dbReference type="Pfam" id="PF12937">
    <property type="entry name" value="F-box-like"/>
    <property type="match status" value="1"/>
</dbReference>
<dbReference type="Gene3D" id="1.20.1280.50">
    <property type="match status" value="1"/>
</dbReference>
<sequence>MSNLLKLPTELLTDILRKLPFGDILRCKRICRRIHGIINNDTRLQYQVRLALNGMVDNPTCVLPTSERYKRLVAYENAWKSPRLRDPYELNLGGNAACELARNVLAQARDGRTILFAQLPSYIQQTKEKRWEISDIGYVIEDFGMDPDQDLLVIGESQPTKYVLHVSTLTGDNHPLACDTGLLNWVTHAQMGHPKIKIAGDYVGIGFDPPMVIFPCDLVVWNWKTGQIHLALKGFFLSVFSFLTLDRIIVLEIEEGLELRPTGLRIVSFSSPSPEIKNLDSASYDCCFSLPELTDDDEESLLEHIELRSEPSPFPSPGINSTTPFHVDTDKRILALTFVTNSLSDDDRHNRTFLISGEHITERSKSIRPDEGRRIGWDDWGPPACSILIDMEGYNKTWVCNVYGTRLMNRSFASGPYVLDCNKFASQRAPVLPVNVGAWSLRRKEEARNGGWFSKDLSVASLPVLRHKPLPMGTMKEYEATMLNDENVIIVMDSQWSTTQYHVASLQSAG</sequence>
<dbReference type="InterPro" id="IPR036047">
    <property type="entry name" value="F-box-like_dom_sf"/>
</dbReference>
<dbReference type="PROSITE" id="PS50181">
    <property type="entry name" value="FBOX"/>
    <property type="match status" value="1"/>
</dbReference>
<comment type="caution">
    <text evidence="2">The sequence shown here is derived from an EMBL/GenBank/DDBJ whole genome shotgun (WGS) entry which is preliminary data.</text>
</comment>
<name>A0AAW0FQB1_9APHY</name>
<keyword evidence="3" id="KW-1185">Reference proteome</keyword>
<reference evidence="2 3" key="1">
    <citation type="submission" date="2022-09" db="EMBL/GenBank/DDBJ databases">
        <authorList>
            <person name="Palmer J.M."/>
        </authorList>
    </citation>
    <scope>NUCLEOTIDE SEQUENCE [LARGE SCALE GENOMIC DNA]</scope>
    <source>
        <strain evidence="2 3">DSM 7382</strain>
    </source>
</reference>